<evidence type="ECO:0000256" key="5">
    <source>
        <dbReference type="ARBA" id="ARBA00022777"/>
    </source>
</evidence>
<dbReference type="InterPro" id="IPR006000">
    <property type="entry name" value="Xylulokinase"/>
</dbReference>
<dbReference type="InterPro" id="IPR043129">
    <property type="entry name" value="ATPase_NBD"/>
</dbReference>
<evidence type="ECO:0000256" key="2">
    <source>
        <dbReference type="ARBA" id="ARBA00022629"/>
    </source>
</evidence>
<dbReference type="Gene3D" id="3.30.420.40">
    <property type="match status" value="2"/>
</dbReference>
<keyword evidence="6 7" id="KW-0067">ATP-binding</keyword>
<feature type="domain" description="Carbohydrate kinase FGGY N-terminal" evidence="9">
    <location>
        <begin position="7"/>
        <end position="228"/>
    </location>
</feature>
<sequence length="475" mass="48785">MSQQRLVAGVDCSTQATKVLVVDAATGEVLREGRAPHPDATQVDPAEWWKAWEIASDGLLDGVEAISVAGQQHGMVLLDGSGDVVHPAVLWNDTSSADATQELVSELGGPEAWAAATGSVPVPSFTVTKLRWVRSAAPDAAARAAAVALPHDWMTHKLAADRSGIEDLTTDRGDASGTGWWSPTSNSYRPDLVELAFGRPLTLPRVADPAEIVGRTSTGIALAAGTGDNMAAALGLDLQPGDVAVSLGTSGTAFARCAEPTTDPSGFVAGFADATGGYLPLVCTLNAARVLSATARLVGMDLAELDAAALNSSGSAGLVMLPYLDGERTPDLPHSTGLIYGLTRATAQPATMARAAVEGMLCGLADAVDALRAQNIPVHRILLLGGAARSRAVQAFAPALLGAPVVLPEPGEYVALGAARQATWALTGKLPTWEVASGKPESSTMTDTEAARVRELYAAVLAGTRPLLAANRDGS</sequence>
<evidence type="ECO:0000256" key="4">
    <source>
        <dbReference type="ARBA" id="ARBA00022741"/>
    </source>
</evidence>
<dbReference type="InterPro" id="IPR018485">
    <property type="entry name" value="FGGY_C"/>
</dbReference>
<dbReference type="PANTHER" id="PTHR43095">
    <property type="entry name" value="SUGAR KINASE"/>
    <property type="match status" value="1"/>
</dbReference>
<feature type="binding site" evidence="7">
    <location>
        <begin position="72"/>
        <end position="73"/>
    </location>
    <ligand>
        <name>substrate</name>
    </ligand>
</feature>
<reference evidence="11 12" key="1">
    <citation type="journal article" date="2015" name="Stand. Genomic Sci.">
        <title>Genomic Encyclopedia of Bacterial and Archaeal Type Strains, Phase III: the genomes of soil and plant-associated and newly described type strains.</title>
        <authorList>
            <person name="Whitman W.B."/>
            <person name="Woyke T."/>
            <person name="Klenk H.P."/>
            <person name="Zhou Y."/>
            <person name="Lilburn T.G."/>
            <person name="Beck B.J."/>
            <person name="De Vos P."/>
            <person name="Vandamme P."/>
            <person name="Eisen J.A."/>
            <person name="Garrity G."/>
            <person name="Hugenholtz P."/>
            <person name="Kyrpides N.C."/>
        </authorList>
    </citation>
    <scope>NUCLEOTIDE SEQUENCE [LARGE SCALE GENOMIC DNA]</scope>
    <source>
        <strain evidence="11 12">VKM Ac-2538</strain>
    </source>
</reference>
<comment type="catalytic activity">
    <reaction evidence="7 8">
        <text>D-xylulose + ATP = D-xylulose 5-phosphate + ADP + H(+)</text>
        <dbReference type="Rhea" id="RHEA:10964"/>
        <dbReference type="ChEBI" id="CHEBI:15378"/>
        <dbReference type="ChEBI" id="CHEBI:17140"/>
        <dbReference type="ChEBI" id="CHEBI:30616"/>
        <dbReference type="ChEBI" id="CHEBI:57737"/>
        <dbReference type="ChEBI" id="CHEBI:456216"/>
        <dbReference type="EC" id="2.7.1.17"/>
    </reaction>
</comment>
<dbReference type="PANTHER" id="PTHR43095:SF5">
    <property type="entry name" value="XYLULOSE KINASE"/>
    <property type="match status" value="1"/>
</dbReference>
<accession>A0ABY2BVG9</accession>
<organism evidence="11 12">
    <name type="scientific">Kribbella orskensis</name>
    <dbReference type="NCBI Taxonomy" id="2512216"/>
    <lineage>
        <taxon>Bacteria</taxon>
        <taxon>Bacillati</taxon>
        <taxon>Actinomycetota</taxon>
        <taxon>Actinomycetes</taxon>
        <taxon>Propionibacteriales</taxon>
        <taxon>Kribbellaceae</taxon>
        <taxon>Kribbella</taxon>
    </lineage>
</organism>
<proteinExistence type="inferred from homology"/>
<comment type="caution">
    <text evidence="11">The sequence shown here is derived from an EMBL/GenBank/DDBJ whole genome shotgun (WGS) entry which is preliminary data.</text>
</comment>
<feature type="active site" description="Proton acceptor" evidence="7">
    <location>
        <position position="228"/>
    </location>
</feature>
<dbReference type="SUPFAM" id="SSF53067">
    <property type="entry name" value="Actin-like ATPase domain"/>
    <property type="match status" value="2"/>
</dbReference>
<evidence type="ECO:0000313" key="12">
    <source>
        <dbReference type="Proteomes" id="UP000295818"/>
    </source>
</evidence>
<keyword evidence="4 7" id="KW-0547">Nucleotide-binding</keyword>
<dbReference type="Proteomes" id="UP000295818">
    <property type="component" value="Unassembled WGS sequence"/>
</dbReference>
<dbReference type="NCBIfam" id="TIGR01312">
    <property type="entry name" value="XylB"/>
    <property type="match status" value="1"/>
</dbReference>
<comment type="function">
    <text evidence="7">Catalyzes the phosphorylation of D-xylulose to D-xylulose 5-phosphate.</text>
</comment>
<comment type="similarity">
    <text evidence="1 7 8">Belongs to the FGGY kinase family.</text>
</comment>
<evidence type="ECO:0000256" key="3">
    <source>
        <dbReference type="ARBA" id="ARBA00022679"/>
    </source>
</evidence>
<evidence type="ECO:0000256" key="1">
    <source>
        <dbReference type="ARBA" id="ARBA00009156"/>
    </source>
</evidence>
<evidence type="ECO:0000259" key="9">
    <source>
        <dbReference type="Pfam" id="PF00370"/>
    </source>
</evidence>
<dbReference type="Pfam" id="PF00370">
    <property type="entry name" value="FGGY_N"/>
    <property type="match status" value="1"/>
</dbReference>
<evidence type="ECO:0000259" key="10">
    <source>
        <dbReference type="Pfam" id="PF02782"/>
    </source>
</evidence>
<evidence type="ECO:0000256" key="8">
    <source>
        <dbReference type="RuleBase" id="RU364073"/>
    </source>
</evidence>
<dbReference type="HAMAP" id="MF_02220">
    <property type="entry name" value="XylB"/>
    <property type="match status" value="1"/>
</dbReference>
<dbReference type="InterPro" id="IPR050406">
    <property type="entry name" value="FGGY_Carb_Kinase"/>
</dbReference>
<keyword evidence="2 7" id="KW-0859">Xylose metabolism</keyword>
<feature type="domain" description="Carbohydrate kinase FGGY C-terminal" evidence="10">
    <location>
        <begin position="244"/>
        <end position="425"/>
    </location>
</feature>
<keyword evidence="5 7" id="KW-0418">Kinase</keyword>
<dbReference type="EC" id="2.7.1.17" evidence="7 8"/>
<evidence type="ECO:0000256" key="7">
    <source>
        <dbReference type="HAMAP-Rule" id="MF_02220"/>
    </source>
</evidence>
<dbReference type="InterPro" id="IPR018484">
    <property type="entry name" value="FGGY_N"/>
</dbReference>
<gene>
    <name evidence="7 8" type="primary">xylB</name>
    <name evidence="11" type="ORF">EV644_101794</name>
</gene>
<dbReference type="Pfam" id="PF02782">
    <property type="entry name" value="FGGY_C"/>
    <property type="match status" value="1"/>
</dbReference>
<name>A0ABY2BVG9_9ACTN</name>
<evidence type="ECO:0000256" key="6">
    <source>
        <dbReference type="ARBA" id="ARBA00022840"/>
    </source>
</evidence>
<dbReference type="PIRSF" id="PIRSF000538">
    <property type="entry name" value="GlpK"/>
    <property type="match status" value="1"/>
</dbReference>
<dbReference type="EMBL" id="SLWM01000001">
    <property type="protein sequence ID" value="TCO32151.1"/>
    <property type="molecule type" value="Genomic_DNA"/>
</dbReference>
<keyword evidence="3 7" id="KW-0808">Transferase</keyword>
<dbReference type="InterPro" id="IPR000577">
    <property type="entry name" value="Carb_kinase_FGGY"/>
</dbReference>
<feature type="site" description="Important for activity" evidence="7">
    <location>
        <position position="11"/>
    </location>
</feature>
<evidence type="ECO:0000313" key="11">
    <source>
        <dbReference type="EMBL" id="TCO32151.1"/>
    </source>
</evidence>
<keyword evidence="12" id="KW-1185">Reference proteome</keyword>
<dbReference type="RefSeq" id="WP_132186914.1">
    <property type="nucleotide sequence ID" value="NZ_SLWM01000001.1"/>
</dbReference>
<protein>
    <recommendedName>
        <fullName evidence="7 8">Xylulose kinase</fullName>
        <shortName evidence="7 8">Xylulokinase</shortName>
        <ecNumber evidence="7 8">2.7.1.17</ecNumber>
    </recommendedName>
</protein>
<keyword evidence="7 8" id="KW-0119">Carbohydrate metabolism</keyword>